<dbReference type="STRING" id="1437425.CSEC_1335"/>
<evidence type="ECO:0000313" key="2">
    <source>
        <dbReference type="Proteomes" id="UP000031552"/>
    </source>
</evidence>
<dbReference type="RefSeq" id="WP_041017686.1">
    <property type="nucleotide sequence ID" value="NZ_CCEJ010000005.1"/>
</dbReference>
<comment type="caution">
    <text evidence="1">The sequence shown here is derived from an EMBL/GenBank/DDBJ whole genome shotgun (WGS) entry which is preliminary data.</text>
</comment>
<protein>
    <submittedName>
        <fullName evidence="1">Dipeptidase</fullName>
    </submittedName>
</protein>
<dbReference type="Pfam" id="PF01244">
    <property type="entry name" value="Peptidase_M19"/>
    <property type="match status" value="1"/>
</dbReference>
<evidence type="ECO:0000313" key="1">
    <source>
        <dbReference type="EMBL" id="CDR34155.1"/>
    </source>
</evidence>
<dbReference type="AlphaFoldDB" id="A0A090D1X9"/>
<reference evidence="1" key="1">
    <citation type="submission" date="2013-12" db="EMBL/GenBank/DDBJ databases">
        <authorList>
            <person name="Linke B."/>
        </authorList>
    </citation>
    <scope>NUCLEOTIDE SEQUENCE [LARGE SCALE GENOMIC DNA]</scope>
    <source>
        <strain evidence="1">CRIB-18</strain>
    </source>
</reference>
<dbReference type="Gene3D" id="3.20.20.140">
    <property type="entry name" value="Metal-dependent hydrolases"/>
    <property type="match status" value="1"/>
</dbReference>
<sequence length="334" mass="38453">MTSPIFDLHCDLLLFLSGSADRTFLDPRSRASLPLLREGGVVFQTLALFAEDENKGVLDGKKQLEAFKRLMKDYPQDITKISRDNFEQNEGLRFALAVENASILVDEKESLEKGLERLTEIEKEAPIIYVSLTWNKENRFGGGALTEVGLKPDGKEMLRILYEKNMALDLSHASDKLARDSLEFLSKKGWELPIIASHSNARAIQDVPRNLPKDLILEIIKRKGLIGLNFVRFFIDEASFEKIADHLEYIFDAKGEDSICFGADFFFDEDLPQDRRSLHKEWYFQRFENASCYPRVLTLFKSKLKLSNQQIEKIAYLNIRRFLIEKIFNFALKG</sequence>
<accession>A0A090D1X9</accession>
<dbReference type="PROSITE" id="PS51365">
    <property type="entry name" value="RENAL_DIPEPTIDASE_2"/>
    <property type="match status" value="1"/>
</dbReference>
<gene>
    <name evidence="1" type="primary">dpp</name>
    <name evidence="1" type="ORF">CSEC_1335</name>
</gene>
<keyword evidence="2" id="KW-1185">Reference proteome</keyword>
<dbReference type="EMBL" id="CCEJ010000005">
    <property type="protein sequence ID" value="CDR34155.1"/>
    <property type="molecule type" value="Genomic_DNA"/>
</dbReference>
<dbReference type="eggNOG" id="COG2355">
    <property type="taxonomic scope" value="Bacteria"/>
</dbReference>
<reference evidence="1" key="2">
    <citation type="submission" date="2014-09" db="EMBL/GenBank/DDBJ databases">
        <title>Criblamydia sequanensis harbors a mega-plasmid encoding arsenite resistance.</title>
        <authorList>
            <person name="Bertelli C."/>
            <person name="Goesmann A."/>
            <person name="Greub G."/>
        </authorList>
    </citation>
    <scope>NUCLEOTIDE SEQUENCE [LARGE SCALE GENOMIC DNA]</scope>
    <source>
        <strain evidence="1">CRIB-18</strain>
    </source>
</reference>
<dbReference type="PANTHER" id="PTHR10443:SF12">
    <property type="entry name" value="DIPEPTIDASE"/>
    <property type="match status" value="1"/>
</dbReference>
<dbReference type="GO" id="GO:0006508">
    <property type="term" value="P:proteolysis"/>
    <property type="evidence" value="ECO:0007669"/>
    <property type="project" value="InterPro"/>
</dbReference>
<organism evidence="1 2">
    <name type="scientific">Candidatus Criblamydia sequanensis CRIB-18</name>
    <dbReference type="NCBI Taxonomy" id="1437425"/>
    <lineage>
        <taxon>Bacteria</taxon>
        <taxon>Pseudomonadati</taxon>
        <taxon>Chlamydiota</taxon>
        <taxon>Chlamydiia</taxon>
        <taxon>Parachlamydiales</taxon>
        <taxon>Candidatus Criblamydiaceae</taxon>
        <taxon>Candidatus Criblamydia</taxon>
    </lineage>
</organism>
<dbReference type="OrthoDB" id="17254at2"/>
<dbReference type="Proteomes" id="UP000031552">
    <property type="component" value="Unassembled WGS sequence"/>
</dbReference>
<name>A0A090D1X9_9BACT</name>
<dbReference type="InterPro" id="IPR032466">
    <property type="entry name" value="Metal_Hydrolase"/>
</dbReference>
<dbReference type="SUPFAM" id="SSF51556">
    <property type="entry name" value="Metallo-dependent hydrolases"/>
    <property type="match status" value="1"/>
</dbReference>
<dbReference type="InterPro" id="IPR008257">
    <property type="entry name" value="Pept_M19"/>
</dbReference>
<dbReference type="PANTHER" id="PTHR10443">
    <property type="entry name" value="MICROSOMAL DIPEPTIDASE"/>
    <property type="match status" value="1"/>
</dbReference>
<proteinExistence type="predicted"/>
<dbReference type="GO" id="GO:0070573">
    <property type="term" value="F:metallodipeptidase activity"/>
    <property type="evidence" value="ECO:0007669"/>
    <property type="project" value="InterPro"/>
</dbReference>